<name>A0A834AYM6_9CHIR</name>
<evidence type="ECO:0000313" key="3">
    <source>
        <dbReference type="Proteomes" id="UP000664940"/>
    </source>
</evidence>
<evidence type="ECO:0000256" key="1">
    <source>
        <dbReference type="SAM" id="MobiDB-lite"/>
    </source>
</evidence>
<sequence length="160" mass="17140">MHGCAVGTQGRSRRSEVRGGVVQSAVPRSQSPRLLHRAELGAAAEPRVGLTSRRCSCSEAPPRVRTSALMGLLLQDTPAQDGPWGVLCWGRLSLEISRSVTAPLRGDTLRGLHLLTSWSPRSLHTLLPSPRPPQHNHVPAQACVGLQSLPCGDDRKVVLG</sequence>
<dbReference type="EMBL" id="JABVXQ010000003">
    <property type="protein sequence ID" value="KAF6120068.1"/>
    <property type="molecule type" value="Genomic_DNA"/>
</dbReference>
<proteinExistence type="predicted"/>
<evidence type="ECO:0000313" key="2">
    <source>
        <dbReference type="EMBL" id="KAF6120068.1"/>
    </source>
</evidence>
<protein>
    <submittedName>
        <fullName evidence="2">Uncharacterized protein</fullName>
    </submittedName>
</protein>
<dbReference type="Proteomes" id="UP000664940">
    <property type="component" value="Unassembled WGS sequence"/>
</dbReference>
<reference evidence="2 3" key="1">
    <citation type="journal article" date="2020" name="Nature">
        <title>Six reference-quality genomes reveal evolution of bat adaptations.</title>
        <authorList>
            <person name="Jebb D."/>
            <person name="Huang Z."/>
            <person name="Pippel M."/>
            <person name="Hughes G.M."/>
            <person name="Lavrichenko K."/>
            <person name="Devanna P."/>
            <person name="Winkler S."/>
            <person name="Jermiin L.S."/>
            <person name="Skirmuntt E.C."/>
            <person name="Katzourakis A."/>
            <person name="Burkitt-Gray L."/>
            <person name="Ray D.A."/>
            <person name="Sullivan K.A.M."/>
            <person name="Roscito J.G."/>
            <person name="Kirilenko B.M."/>
            <person name="Davalos L.M."/>
            <person name="Corthals A.P."/>
            <person name="Power M.L."/>
            <person name="Jones G."/>
            <person name="Ransome R.D."/>
            <person name="Dechmann D.K.N."/>
            <person name="Locatelli A.G."/>
            <person name="Puechmaille S.J."/>
            <person name="Fedrigo O."/>
            <person name="Jarvis E.D."/>
            <person name="Hiller M."/>
            <person name="Vernes S.C."/>
            <person name="Myers E.W."/>
            <person name="Teeling E.C."/>
        </authorList>
    </citation>
    <scope>NUCLEOTIDE SEQUENCE [LARGE SCALE GENOMIC DNA]</scope>
    <source>
        <strain evidence="2">Bat1K_MPI-CBG_1</strain>
    </source>
</reference>
<gene>
    <name evidence="2" type="ORF">HJG60_010394</name>
</gene>
<comment type="caution">
    <text evidence="2">The sequence shown here is derived from an EMBL/GenBank/DDBJ whole genome shotgun (WGS) entry which is preliminary data.</text>
</comment>
<feature type="region of interest" description="Disordered" evidence="1">
    <location>
        <begin position="1"/>
        <end position="30"/>
    </location>
</feature>
<accession>A0A834AYM6</accession>
<dbReference type="AlphaFoldDB" id="A0A834AYM6"/>
<organism evidence="2 3">
    <name type="scientific">Phyllostomus discolor</name>
    <name type="common">pale spear-nosed bat</name>
    <dbReference type="NCBI Taxonomy" id="89673"/>
    <lineage>
        <taxon>Eukaryota</taxon>
        <taxon>Metazoa</taxon>
        <taxon>Chordata</taxon>
        <taxon>Craniata</taxon>
        <taxon>Vertebrata</taxon>
        <taxon>Euteleostomi</taxon>
        <taxon>Mammalia</taxon>
        <taxon>Eutheria</taxon>
        <taxon>Laurasiatheria</taxon>
        <taxon>Chiroptera</taxon>
        <taxon>Yangochiroptera</taxon>
        <taxon>Phyllostomidae</taxon>
        <taxon>Phyllostominae</taxon>
        <taxon>Phyllostomus</taxon>
    </lineage>
</organism>